<evidence type="ECO:0000256" key="6">
    <source>
        <dbReference type="ARBA" id="ARBA00022692"/>
    </source>
</evidence>
<dbReference type="GO" id="GO:0006873">
    <property type="term" value="P:intracellular monoatomic ion homeostasis"/>
    <property type="evidence" value="ECO:0007669"/>
    <property type="project" value="InterPro"/>
</dbReference>
<evidence type="ECO:0000256" key="2">
    <source>
        <dbReference type="ARBA" id="ARBA00004236"/>
    </source>
</evidence>
<feature type="transmembrane region" description="Helical" evidence="11">
    <location>
        <begin position="588"/>
        <end position="607"/>
    </location>
</feature>
<comment type="similarity">
    <text evidence="3">Belongs to the SLAC1 S-type anion channel family.</text>
</comment>
<keyword evidence="8" id="KW-0406">Ion transport</keyword>
<feature type="transmembrane region" description="Helical" evidence="11">
    <location>
        <begin position="525"/>
        <end position="543"/>
    </location>
</feature>
<evidence type="ECO:0000256" key="3">
    <source>
        <dbReference type="ARBA" id="ARBA00007808"/>
    </source>
</evidence>
<dbReference type="EMBL" id="MZ265380">
    <property type="protein sequence ID" value="UWV48913.1"/>
    <property type="molecule type" value="mRNA"/>
</dbReference>
<name>A0A977NZV5_POLVU</name>
<evidence type="ECO:0000256" key="8">
    <source>
        <dbReference type="ARBA" id="ARBA00023065"/>
    </source>
</evidence>
<evidence type="ECO:0000256" key="9">
    <source>
        <dbReference type="ARBA" id="ARBA00023136"/>
    </source>
</evidence>
<feature type="transmembrane region" description="Helical" evidence="11">
    <location>
        <begin position="555"/>
        <end position="576"/>
    </location>
</feature>
<dbReference type="GO" id="GO:0005886">
    <property type="term" value="C:plasma membrane"/>
    <property type="evidence" value="ECO:0007669"/>
    <property type="project" value="UniProtKB-SubCell"/>
</dbReference>
<protein>
    <submittedName>
        <fullName evidence="12">Slow anion channel-associated 1b</fullName>
    </submittedName>
</protein>
<evidence type="ECO:0000256" key="11">
    <source>
        <dbReference type="SAM" id="Phobius"/>
    </source>
</evidence>
<evidence type="ECO:0000256" key="4">
    <source>
        <dbReference type="ARBA" id="ARBA00022448"/>
    </source>
</evidence>
<reference evidence="12" key="1">
    <citation type="journal article" date="2021" name="bioRxiv">
        <title>Gaining or cutting SLAC: the evolution of plant guard cell signalling pathways.</title>
        <authorList>
            <person name="Sussmilch F.C."/>
            <person name="Maierhofer T."/>
            <person name="Herrmann J."/>
            <person name="Voss L.J."/>
            <person name="Lind C."/>
            <person name="Messerer M."/>
            <person name="Mueller H.M."/>
            <person name="Buenner M.S."/>
            <person name="Ache P."/>
            <person name="Mayer K.F.X."/>
            <person name="Becker D."/>
            <person name="Roelfsema M.R.G."/>
            <person name="Geiger D."/>
            <person name="Schultz J."/>
            <person name="Hedrich R."/>
        </authorList>
    </citation>
    <scope>NUCLEOTIDE SEQUENCE</scope>
</reference>
<dbReference type="CDD" id="cd09323">
    <property type="entry name" value="TDT_SLAC1_like"/>
    <property type="match status" value="1"/>
</dbReference>
<evidence type="ECO:0000313" key="12">
    <source>
        <dbReference type="EMBL" id="UWV48913.1"/>
    </source>
</evidence>
<evidence type="ECO:0000256" key="10">
    <source>
        <dbReference type="SAM" id="MobiDB-lite"/>
    </source>
</evidence>
<keyword evidence="5" id="KW-1003">Cell membrane</keyword>
<feature type="transmembrane region" description="Helical" evidence="11">
    <location>
        <begin position="341"/>
        <end position="365"/>
    </location>
</feature>
<feature type="transmembrane region" description="Helical" evidence="11">
    <location>
        <begin position="377"/>
        <end position="397"/>
    </location>
</feature>
<dbReference type="InterPro" id="IPR004695">
    <property type="entry name" value="SLAC1/Mae1/Ssu1/TehA"/>
</dbReference>
<evidence type="ECO:0000256" key="5">
    <source>
        <dbReference type="ARBA" id="ARBA00022475"/>
    </source>
</evidence>
<gene>
    <name evidence="12" type="primary">SLAC1b</name>
</gene>
<proteinExistence type="evidence at transcript level"/>
<comment type="subcellular location">
    <subcellularLocation>
        <location evidence="2">Cell membrane</location>
    </subcellularLocation>
    <subcellularLocation>
        <location evidence="1">Endomembrane system</location>
        <topology evidence="1">Multi-pass membrane protein</topology>
    </subcellularLocation>
</comment>
<evidence type="ECO:0000256" key="7">
    <source>
        <dbReference type="ARBA" id="ARBA00022989"/>
    </source>
</evidence>
<dbReference type="PANTHER" id="PTHR31269:SF2">
    <property type="entry name" value="S-TYPE ANION CHANNEL SLAH3"/>
    <property type="match status" value="1"/>
</dbReference>
<feature type="region of interest" description="Disordered" evidence="10">
    <location>
        <begin position="231"/>
        <end position="260"/>
    </location>
</feature>
<sequence length="673" mass="75654">MRNNGATPERLHSNAQLACNGPVTYTNDAFLAMDSFANKEKYEREINMKDSCSESHDSDRLIYEKDVIQMSPQVKETPLPRSVEPLSIQQNDNPFEHQDSVVDISKLMAEGTSTQEQAKASEPYTHRSALSRRRSSSNPPGFSAELVKKVSFGSRTSPPATDGVPPPEPFQPPLHNHPQPPSKQPSKKKGFPQTAQSNSKDMVYRDDLTRSGDELKHKNYALFRTRSGHVERQLSRLQSRQQQEQQKEQTGGMDGRRSRSIRDGSVSAGRYFDALAGPELEILKDSEELLLPLDKRWPFLLRFPIGCFGICLGLASQAILWKLLATSPSMTFLHVHLAANFALWCLALTALVVIFTTYTLKFLLYFEAVRREFHHPVRVNFFFAPWIIGMFLVMGIPPKITKSIHPSMWCVFAVPLLILELKIYGQWLSGGQRRLSKVANPSTHLSLVGNFVAALLAAQIGWKEPAIFFWAVGCAHYLVLFVTLYQRLPTTEALPKELHPVFFLFVAAPSTASVAWKFIAGDFDRVSRIAYFIALFLYASLAVQVKFFCGFKFSIAWWAYTFPMTASAIATVHYSIEVRNPCTQVMAVTLSIISALMVMTVFISTILHGMWGTLFPNDIAIAITTRRNRRRRWTSATPSNKGSNDLKAYIVDGLDCFKEKSKNRVASLQEGVA</sequence>
<dbReference type="GO" id="GO:0012505">
    <property type="term" value="C:endomembrane system"/>
    <property type="evidence" value="ECO:0007669"/>
    <property type="project" value="UniProtKB-SubCell"/>
</dbReference>
<dbReference type="InterPro" id="IPR030183">
    <property type="entry name" value="SLAC/SLAH"/>
</dbReference>
<feature type="transmembrane region" description="Helical" evidence="11">
    <location>
        <begin position="498"/>
        <end position="519"/>
    </location>
</feature>
<feature type="compositionally biased region" description="Low complexity" evidence="10">
    <location>
        <begin position="235"/>
        <end position="251"/>
    </location>
</feature>
<dbReference type="AlphaFoldDB" id="A0A977NZV5"/>
<accession>A0A977NZV5</accession>
<feature type="region of interest" description="Disordered" evidence="10">
    <location>
        <begin position="112"/>
        <end position="205"/>
    </location>
</feature>
<keyword evidence="7 11" id="KW-1133">Transmembrane helix</keyword>
<dbReference type="Gene3D" id="1.50.10.150">
    <property type="entry name" value="Voltage-dependent anion channel"/>
    <property type="match status" value="1"/>
</dbReference>
<organism evidence="12">
    <name type="scientific">Polypodium vulgare</name>
    <name type="common">Polypody</name>
    <dbReference type="NCBI Taxonomy" id="58048"/>
    <lineage>
        <taxon>Eukaryota</taxon>
        <taxon>Viridiplantae</taxon>
        <taxon>Streptophyta</taxon>
        <taxon>Embryophyta</taxon>
        <taxon>Tracheophyta</taxon>
        <taxon>Polypodiopsida</taxon>
        <taxon>Polypodiidae</taxon>
        <taxon>Polypodiales</taxon>
        <taxon>Polypodiineae</taxon>
        <taxon>Polypodiaceae</taxon>
        <taxon>Polypodioideae</taxon>
        <taxon>Polypodium</taxon>
    </lineage>
</organism>
<keyword evidence="9 11" id="KW-0472">Membrane</keyword>
<evidence type="ECO:0000256" key="1">
    <source>
        <dbReference type="ARBA" id="ARBA00004127"/>
    </source>
</evidence>
<dbReference type="GO" id="GO:0008308">
    <property type="term" value="F:voltage-gated monoatomic anion channel activity"/>
    <property type="evidence" value="ECO:0007669"/>
    <property type="project" value="InterPro"/>
</dbReference>
<feature type="transmembrane region" description="Helical" evidence="11">
    <location>
        <begin position="403"/>
        <end position="424"/>
    </location>
</feature>
<keyword evidence="6 11" id="KW-0812">Transmembrane</keyword>
<dbReference type="Pfam" id="PF03595">
    <property type="entry name" value="SLAC1"/>
    <property type="match status" value="1"/>
</dbReference>
<dbReference type="PANTHER" id="PTHR31269">
    <property type="entry name" value="S-TYPE ANION CHANNEL SLAH3"/>
    <property type="match status" value="1"/>
</dbReference>
<feature type="transmembrane region" description="Helical" evidence="11">
    <location>
        <begin position="445"/>
        <end position="462"/>
    </location>
</feature>
<feature type="transmembrane region" description="Helical" evidence="11">
    <location>
        <begin position="299"/>
        <end position="321"/>
    </location>
</feature>
<feature type="transmembrane region" description="Helical" evidence="11">
    <location>
        <begin position="468"/>
        <end position="486"/>
    </location>
</feature>
<dbReference type="InterPro" id="IPR038665">
    <property type="entry name" value="Voltage-dep_anion_channel_sf"/>
</dbReference>
<keyword evidence="4" id="KW-0813">Transport</keyword>